<feature type="transmembrane region" description="Helical" evidence="5">
    <location>
        <begin position="338"/>
        <end position="360"/>
    </location>
</feature>
<dbReference type="AlphaFoldDB" id="A0A2T1GJS8"/>
<protein>
    <recommendedName>
        <fullName evidence="6">O-antigen ligase-related domain-containing protein</fullName>
    </recommendedName>
</protein>
<feature type="transmembrane region" description="Helical" evidence="5">
    <location>
        <begin position="36"/>
        <end position="57"/>
    </location>
</feature>
<evidence type="ECO:0000256" key="3">
    <source>
        <dbReference type="ARBA" id="ARBA00022989"/>
    </source>
</evidence>
<feature type="transmembrane region" description="Helical" evidence="5">
    <location>
        <begin position="251"/>
        <end position="269"/>
    </location>
</feature>
<evidence type="ECO:0000313" key="7">
    <source>
        <dbReference type="EMBL" id="PSB58068.1"/>
    </source>
</evidence>
<dbReference type="PANTHER" id="PTHR37422">
    <property type="entry name" value="TEICHURONIC ACID BIOSYNTHESIS PROTEIN TUAE"/>
    <property type="match status" value="1"/>
</dbReference>
<comment type="caution">
    <text evidence="7">The sequence shown here is derived from an EMBL/GenBank/DDBJ whole genome shotgun (WGS) entry which is preliminary data.</text>
</comment>
<proteinExistence type="predicted"/>
<evidence type="ECO:0000256" key="5">
    <source>
        <dbReference type="SAM" id="Phobius"/>
    </source>
</evidence>
<reference evidence="7 8" key="1">
    <citation type="submission" date="2018-03" db="EMBL/GenBank/DDBJ databases">
        <title>The ancient ancestry and fast evolution of plastids.</title>
        <authorList>
            <person name="Moore K.R."/>
            <person name="Magnabosco C."/>
            <person name="Momper L."/>
            <person name="Gold D.A."/>
            <person name="Bosak T."/>
            <person name="Fournier G.P."/>
        </authorList>
    </citation>
    <scope>NUCLEOTIDE SEQUENCE [LARGE SCALE GENOMIC DNA]</scope>
    <source>
        <strain evidence="7 8">CCALA 037</strain>
    </source>
</reference>
<feature type="transmembrane region" description="Helical" evidence="5">
    <location>
        <begin position="69"/>
        <end position="89"/>
    </location>
</feature>
<keyword evidence="4 5" id="KW-0472">Membrane</keyword>
<feature type="transmembrane region" description="Helical" evidence="5">
    <location>
        <begin position="173"/>
        <end position="193"/>
    </location>
</feature>
<gene>
    <name evidence="7" type="ORF">C7B77_06100</name>
</gene>
<keyword evidence="3 5" id="KW-1133">Transmembrane helix</keyword>
<dbReference type="RefSeq" id="WP_106301540.1">
    <property type="nucleotide sequence ID" value="NZ_PVWO01000049.1"/>
</dbReference>
<feature type="transmembrane region" description="Helical" evidence="5">
    <location>
        <begin position="131"/>
        <end position="153"/>
    </location>
</feature>
<evidence type="ECO:0000256" key="4">
    <source>
        <dbReference type="ARBA" id="ARBA00023136"/>
    </source>
</evidence>
<organism evidence="7 8">
    <name type="scientific">Chamaesiphon polymorphus CCALA 037</name>
    <dbReference type="NCBI Taxonomy" id="2107692"/>
    <lineage>
        <taxon>Bacteria</taxon>
        <taxon>Bacillati</taxon>
        <taxon>Cyanobacteriota</taxon>
        <taxon>Cyanophyceae</taxon>
        <taxon>Gomontiellales</taxon>
        <taxon>Chamaesiphonaceae</taxon>
        <taxon>Chamaesiphon</taxon>
    </lineage>
</organism>
<dbReference type="OrthoDB" id="1175925at2"/>
<evidence type="ECO:0000256" key="1">
    <source>
        <dbReference type="ARBA" id="ARBA00004141"/>
    </source>
</evidence>
<dbReference type="InterPro" id="IPR051533">
    <property type="entry name" value="WaaL-like"/>
</dbReference>
<dbReference type="InterPro" id="IPR007016">
    <property type="entry name" value="O-antigen_ligase-rel_domated"/>
</dbReference>
<keyword evidence="2 5" id="KW-0812">Transmembrane</keyword>
<keyword evidence="8" id="KW-1185">Reference proteome</keyword>
<dbReference type="Proteomes" id="UP000238937">
    <property type="component" value="Unassembled WGS sequence"/>
</dbReference>
<dbReference type="PANTHER" id="PTHR37422:SF17">
    <property type="entry name" value="O-ANTIGEN LIGASE"/>
    <property type="match status" value="1"/>
</dbReference>
<feature type="transmembrane region" description="Helical" evidence="5">
    <location>
        <begin position="101"/>
        <end position="119"/>
    </location>
</feature>
<name>A0A2T1GJS8_9CYAN</name>
<feature type="domain" description="O-antigen ligase-related" evidence="6">
    <location>
        <begin position="213"/>
        <end position="345"/>
    </location>
</feature>
<dbReference type="Pfam" id="PF04932">
    <property type="entry name" value="Wzy_C"/>
    <property type="match status" value="1"/>
</dbReference>
<dbReference type="GO" id="GO:0016020">
    <property type="term" value="C:membrane"/>
    <property type="evidence" value="ECO:0007669"/>
    <property type="project" value="UniProtKB-SubCell"/>
</dbReference>
<feature type="transmembrane region" description="Helical" evidence="5">
    <location>
        <begin position="12"/>
        <end position="30"/>
    </location>
</feature>
<comment type="subcellular location">
    <subcellularLocation>
        <location evidence="1">Membrane</location>
        <topology evidence="1">Multi-pass membrane protein</topology>
    </subcellularLocation>
</comment>
<sequence length="442" mass="49455">MLLPIGKNSYSSHLYIVFLISMCLLPFSTGTGAGSFVVTFAFPFLILLTVLIIGNLITRKERINYPDELKPALICALLHTFSILLTSLMNESLIQSFARSIFSLFGFAIFLYITSNASISKDAKLAHHKISLIFIFSGVVMSLYFIVNFLLALQQNSLDRVLLERENGGLLSLPWGASNTIAACLMMPFFLAIDRAFNRQAGKKKKDTSMFVFMLIIIMAIMITQSRNVMFTLAMGTIFIGGLTKNLKSTLVFLAILGVLFLSILSFFGQDLDTIFAARLGDQAQDVGGFNGRTALWEESIVYFILHPLEPLGYFGMLGELNHTAHNVFLTTLIEQGILGLFAYLLFLINNFWFCAKKLASKSLSSLAKRKMTLYLIAMLSILLQLQFEDSNLTAQNIIYQWIFLALMYLSPYCDTPDDAEDDRANVLLASTGLRNRTRSSY</sequence>
<evidence type="ECO:0000313" key="8">
    <source>
        <dbReference type="Proteomes" id="UP000238937"/>
    </source>
</evidence>
<accession>A0A2T1GJS8</accession>
<evidence type="ECO:0000259" key="6">
    <source>
        <dbReference type="Pfam" id="PF04932"/>
    </source>
</evidence>
<dbReference type="EMBL" id="PVWO01000049">
    <property type="protein sequence ID" value="PSB58068.1"/>
    <property type="molecule type" value="Genomic_DNA"/>
</dbReference>
<evidence type="ECO:0000256" key="2">
    <source>
        <dbReference type="ARBA" id="ARBA00022692"/>
    </source>
</evidence>